<name>A0A1J5Q9B9_9ZZZZ</name>
<dbReference type="SUPFAM" id="SSF103473">
    <property type="entry name" value="MFS general substrate transporter"/>
    <property type="match status" value="1"/>
</dbReference>
<proteinExistence type="predicted"/>
<keyword evidence="1" id="KW-0472">Membrane</keyword>
<dbReference type="PROSITE" id="PS51257">
    <property type="entry name" value="PROKAR_LIPOPROTEIN"/>
    <property type="match status" value="1"/>
</dbReference>
<keyword evidence="1" id="KW-0812">Transmembrane</keyword>
<gene>
    <name evidence="2" type="ORF">GALL_417150</name>
</gene>
<reference evidence="2" key="1">
    <citation type="submission" date="2016-10" db="EMBL/GenBank/DDBJ databases">
        <title>Sequence of Gallionella enrichment culture.</title>
        <authorList>
            <person name="Poehlein A."/>
            <person name="Muehling M."/>
            <person name="Daniel R."/>
        </authorList>
    </citation>
    <scope>NUCLEOTIDE SEQUENCE</scope>
</reference>
<dbReference type="AlphaFoldDB" id="A0A1J5Q9B9"/>
<protein>
    <submittedName>
        <fullName evidence="2">Uncharacterized protein</fullName>
    </submittedName>
</protein>
<keyword evidence="1" id="KW-1133">Transmembrane helix</keyword>
<feature type="transmembrane region" description="Helical" evidence="1">
    <location>
        <begin position="88"/>
        <end position="108"/>
    </location>
</feature>
<comment type="caution">
    <text evidence="2">The sequence shown here is derived from an EMBL/GenBank/DDBJ whole genome shotgun (WGS) entry which is preliminary data.</text>
</comment>
<dbReference type="InterPro" id="IPR036259">
    <property type="entry name" value="MFS_trans_sf"/>
</dbReference>
<evidence type="ECO:0000313" key="2">
    <source>
        <dbReference type="EMBL" id="OIQ76599.1"/>
    </source>
</evidence>
<dbReference type="Gene3D" id="1.20.1250.20">
    <property type="entry name" value="MFS general substrate transporter like domains"/>
    <property type="match status" value="1"/>
</dbReference>
<feature type="transmembrane region" description="Helical" evidence="1">
    <location>
        <begin position="30"/>
        <end position="49"/>
    </location>
</feature>
<feature type="transmembrane region" description="Helical" evidence="1">
    <location>
        <begin position="61"/>
        <end position="82"/>
    </location>
</feature>
<organism evidence="2">
    <name type="scientific">mine drainage metagenome</name>
    <dbReference type="NCBI Taxonomy" id="410659"/>
    <lineage>
        <taxon>unclassified sequences</taxon>
        <taxon>metagenomes</taxon>
        <taxon>ecological metagenomes</taxon>
    </lineage>
</organism>
<sequence>MRRAALLAALASLACCVALGVGSTGLRALMFVLGGTLNGFLTLGLVAALSAPGVPPTRAVGLVSVGFTASAGVGPMVLGAVLQHRGVVALPWALAATLALLAAALWATRDARARAAPRSC</sequence>
<dbReference type="EMBL" id="MLJW01001823">
    <property type="protein sequence ID" value="OIQ76599.1"/>
    <property type="molecule type" value="Genomic_DNA"/>
</dbReference>
<evidence type="ECO:0000256" key="1">
    <source>
        <dbReference type="SAM" id="Phobius"/>
    </source>
</evidence>
<accession>A0A1J5Q9B9</accession>